<comment type="subcellular location">
    <subcellularLocation>
        <location evidence="1 10">Cell membrane</location>
        <topology evidence="1 10">Lipid-anchor</topology>
        <topology evidence="1 10">GPI-anchor</topology>
    </subcellularLocation>
</comment>
<dbReference type="Proteomes" id="UP000054383">
    <property type="component" value="Unassembled WGS sequence"/>
</dbReference>
<evidence type="ECO:0000313" key="13">
    <source>
        <dbReference type="Proteomes" id="UP000054383"/>
    </source>
</evidence>
<evidence type="ECO:0000256" key="4">
    <source>
        <dbReference type="ARBA" id="ARBA00022729"/>
    </source>
</evidence>
<dbReference type="GO" id="GO:0031505">
    <property type="term" value="P:fungal-type cell wall organization"/>
    <property type="evidence" value="ECO:0007669"/>
    <property type="project" value="TreeGrafter"/>
</dbReference>
<organism evidence="12 13">
    <name type="scientific">Talaromyces islandicus</name>
    <name type="common">Penicillium islandicum</name>
    <dbReference type="NCBI Taxonomy" id="28573"/>
    <lineage>
        <taxon>Eukaryota</taxon>
        <taxon>Fungi</taxon>
        <taxon>Dikarya</taxon>
        <taxon>Ascomycota</taxon>
        <taxon>Pezizomycotina</taxon>
        <taxon>Eurotiomycetes</taxon>
        <taxon>Eurotiomycetidae</taxon>
        <taxon>Eurotiales</taxon>
        <taxon>Trichocomaceae</taxon>
        <taxon>Talaromyces</taxon>
        <taxon>Talaromyces sect. Islandici</taxon>
    </lineage>
</organism>
<dbReference type="Pfam" id="PF03198">
    <property type="entry name" value="Glyco_hydro_72"/>
    <property type="match status" value="1"/>
</dbReference>
<dbReference type="PANTHER" id="PTHR31468:SF2">
    <property type="entry name" value="1,3-BETA-GLUCANOSYLTRANSFERASE GAS1"/>
    <property type="match status" value="1"/>
</dbReference>
<keyword evidence="7" id="KW-0325">Glycoprotein</keyword>
<feature type="domain" description="X8" evidence="11">
    <location>
        <begin position="370"/>
        <end position="461"/>
    </location>
</feature>
<evidence type="ECO:0000256" key="2">
    <source>
        <dbReference type="ARBA" id="ARBA00007528"/>
    </source>
</evidence>
<sequence length="529" mass="56321">MRSSVLATGALLAGSAMAAVDPIISYGSKFFYKTNGTQFYIRGVAYQEPSTSSTSFIDPLADLSTCQRDIPYLTAIRTNTIRVYGVQANSSHDDCVNAFADADIYLIIDLGSPTESINRNSPTWDTSLYQRYTEVIDAFGNYTNVIGFFAGNEVSNTVNTTEASAFVKAAVRDSKAYIKEKGYEKGVGYAAADASDIRVPLADYMNCGTADDSVDFFGDNVYEWCGDDATYASSGYDEINKNFSTYSVPYFFAEYGCISPRPRTWNNIPAMYGTEMEDMLNGGIVYEYFQDTNSYGLVSTSASSVVPLSDYTSFSSEITKATPTGTVKSKYTPTNTALRSCPTVDASWQAASVLPPKPDADLCECMYNSLTCVVKDSVESKDYGDLFDYFYGLDDGKYVSGISANGTSGVYGEYSMCSSKQQLAWVMNNYYQAQDNAASACDFSSSASTQSATSATGSCASVMSAVGTAATNVVSATGSGSSVSGSGSSSSSSGAAFPAFSSTPIFVGNWQFGAYIAAAVFSGAAMLVL</sequence>
<dbReference type="SMART" id="SM00768">
    <property type="entry name" value="X8"/>
    <property type="match status" value="1"/>
</dbReference>
<keyword evidence="6" id="KW-1015">Disulfide bond</keyword>
<comment type="similarity">
    <text evidence="2 10">Belongs to the glycosyl hydrolase 72 family.</text>
</comment>
<evidence type="ECO:0000256" key="5">
    <source>
        <dbReference type="ARBA" id="ARBA00023136"/>
    </source>
</evidence>
<evidence type="ECO:0000259" key="11">
    <source>
        <dbReference type="SMART" id="SM00768"/>
    </source>
</evidence>
<dbReference type="GO" id="GO:0042124">
    <property type="term" value="F:1,3-beta-glucanosyltransferase activity"/>
    <property type="evidence" value="ECO:0007669"/>
    <property type="project" value="TreeGrafter"/>
</dbReference>
<reference evidence="12 13" key="1">
    <citation type="submission" date="2015-04" db="EMBL/GenBank/DDBJ databases">
        <authorList>
            <person name="Syromyatnikov M.Y."/>
            <person name="Popov V.N."/>
        </authorList>
    </citation>
    <scope>NUCLEOTIDE SEQUENCE [LARGE SCALE GENOMIC DNA]</scope>
    <source>
        <strain evidence="12">WF-38-12</strain>
    </source>
</reference>
<evidence type="ECO:0000256" key="6">
    <source>
        <dbReference type="ARBA" id="ARBA00023157"/>
    </source>
</evidence>
<dbReference type="InterPro" id="IPR012946">
    <property type="entry name" value="X8"/>
</dbReference>
<comment type="function">
    <text evidence="9">Splits internally a 1,3-beta-glucan molecule and transfers the newly generated reducing end (the donor) to the non-reducing end of another 1,3-beta-glucan molecule (the acceptor) forming a 1,3-beta linkage, resulting in the elongation of 1,3-beta-glucan chains in the cell wall. Involved in cell wall morphogenesis.</text>
</comment>
<feature type="chain" id="PRO_5006521505" description="1,3-beta-glucanosyltransferase" evidence="10">
    <location>
        <begin position="19"/>
        <end position="529"/>
    </location>
</feature>
<dbReference type="EC" id="2.4.1.-" evidence="10"/>
<keyword evidence="10 12" id="KW-0808">Transferase</keyword>
<evidence type="ECO:0000256" key="3">
    <source>
        <dbReference type="ARBA" id="ARBA00022622"/>
    </source>
</evidence>
<keyword evidence="8 10" id="KW-0449">Lipoprotein</keyword>
<dbReference type="Gene3D" id="3.20.20.80">
    <property type="entry name" value="Glycosidases"/>
    <property type="match status" value="1"/>
</dbReference>
<evidence type="ECO:0000256" key="9">
    <source>
        <dbReference type="ARBA" id="ARBA00025026"/>
    </source>
</evidence>
<evidence type="ECO:0000256" key="1">
    <source>
        <dbReference type="ARBA" id="ARBA00004609"/>
    </source>
</evidence>
<dbReference type="EMBL" id="CVMT01000003">
    <property type="protein sequence ID" value="CRG87255.1"/>
    <property type="molecule type" value="Genomic_DNA"/>
</dbReference>
<dbReference type="GO" id="GO:0005886">
    <property type="term" value="C:plasma membrane"/>
    <property type="evidence" value="ECO:0007669"/>
    <property type="project" value="UniProtKB-SubCell"/>
</dbReference>
<dbReference type="InterPro" id="IPR017853">
    <property type="entry name" value="GH"/>
</dbReference>
<dbReference type="PANTHER" id="PTHR31468">
    <property type="entry name" value="1,3-BETA-GLUCANOSYLTRANSFERASE GAS1"/>
    <property type="match status" value="1"/>
</dbReference>
<dbReference type="AlphaFoldDB" id="A0A0U1LVL9"/>
<evidence type="ECO:0000313" key="12">
    <source>
        <dbReference type="EMBL" id="CRG87255.1"/>
    </source>
</evidence>
<dbReference type="GO" id="GO:0071970">
    <property type="term" value="P:fungal-type cell wall (1-&gt;3)-beta-D-glucan biosynthetic process"/>
    <property type="evidence" value="ECO:0007669"/>
    <property type="project" value="TreeGrafter"/>
</dbReference>
<dbReference type="OrthoDB" id="421038at2759"/>
<dbReference type="GO" id="GO:0098552">
    <property type="term" value="C:side of membrane"/>
    <property type="evidence" value="ECO:0007669"/>
    <property type="project" value="UniProtKB-KW"/>
</dbReference>
<keyword evidence="4 10" id="KW-0732">Signal</keyword>
<dbReference type="Gene3D" id="1.20.58.1040">
    <property type="match status" value="1"/>
</dbReference>
<proteinExistence type="inferred from homology"/>
<dbReference type="OMA" id="DDSIDFW"/>
<gene>
    <name evidence="12" type="ORF">PISL3812_04272</name>
</gene>
<keyword evidence="3 10" id="KW-0336">GPI-anchor</keyword>
<evidence type="ECO:0000256" key="10">
    <source>
        <dbReference type="RuleBase" id="RU361209"/>
    </source>
</evidence>
<keyword evidence="5 10" id="KW-0472">Membrane</keyword>
<dbReference type="SUPFAM" id="SSF51445">
    <property type="entry name" value="(Trans)glycosidases"/>
    <property type="match status" value="1"/>
</dbReference>
<dbReference type="InterPro" id="IPR004886">
    <property type="entry name" value="Glucanosyltransferase"/>
</dbReference>
<dbReference type="STRING" id="28573.A0A0U1LVL9"/>
<keyword evidence="13" id="KW-1185">Reference proteome</keyword>
<accession>A0A0U1LVL9</accession>
<feature type="signal peptide" evidence="10">
    <location>
        <begin position="1"/>
        <end position="18"/>
    </location>
</feature>
<evidence type="ECO:0000256" key="7">
    <source>
        <dbReference type="ARBA" id="ARBA00023180"/>
    </source>
</evidence>
<evidence type="ECO:0000256" key="8">
    <source>
        <dbReference type="ARBA" id="ARBA00023288"/>
    </source>
</evidence>
<name>A0A0U1LVL9_TALIS</name>
<dbReference type="Pfam" id="PF07983">
    <property type="entry name" value="X8"/>
    <property type="match status" value="1"/>
</dbReference>
<protein>
    <recommendedName>
        <fullName evidence="10">1,3-beta-glucanosyltransferase</fullName>
        <ecNumber evidence="10">2.4.1.-</ecNumber>
    </recommendedName>
</protein>